<proteinExistence type="inferred from homology"/>
<dbReference type="InterPro" id="IPR042070">
    <property type="entry name" value="PucR_C-HTH_sf"/>
</dbReference>
<name>A0A0J6F225_9BACI</name>
<feature type="domain" description="CdaR GGDEF-like" evidence="3">
    <location>
        <begin position="170"/>
        <end position="291"/>
    </location>
</feature>
<evidence type="ECO:0000313" key="6">
    <source>
        <dbReference type="Proteomes" id="UP000036168"/>
    </source>
</evidence>
<comment type="similarity">
    <text evidence="1">Belongs to the CdaR family.</text>
</comment>
<gene>
    <name evidence="4" type="ORF">AB447_201010</name>
    <name evidence="5" type="ORF">P8828_05960</name>
</gene>
<reference evidence="4 6" key="1">
    <citation type="journal article" date="2015" name="Int. J. Syst. Evol. Microbiol.">
        <title>Bacillus glycinifermentans sp. nov., isolated from fermented soybean paste.</title>
        <authorList>
            <person name="Kim S.J."/>
            <person name="Dunlap C.A."/>
            <person name="Kwon S.W."/>
            <person name="Rooney A.P."/>
        </authorList>
    </citation>
    <scope>NUCLEOTIDE SEQUENCE [LARGE SCALE GENOMIC DNA]</scope>
    <source>
        <strain evidence="4 6">GO-13</strain>
    </source>
</reference>
<dbReference type="PANTHER" id="PTHR33744:SF1">
    <property type="entry name" value="DNA-BINDING TRANSCRIPTIONAL ACTIVATOR ADER"/>
    <property type="match status" value="1"/>
</dbReference>
<feature type="domain" description="PucR C-terminal helix-turn-helix" evidence="2">
    <location>
        <begin position="349"/>
        <end position="405"/>
    </location>
</feature>
<dbReference type="OrthoDB" id="9792148at2"/>
<evidence type="ECO:0000313" key="7">
    <source>
        <dbReference type="Proteomes" id="UP001341297"/>
    </source>
</evidence>
<comment type="caution">
    <text evidence="4">The sequence shown here is derived from an EMBL/GenBank/DDBJ whole genome shotgun (WGS) entry which is preliminary data.</text>
</comment>
<evidence type="ECO:0000313" key="5">
    <source>
        <dbReference type="EMBL" id="MEC0484394.1"/>
    </source>
</evidence>
<evidence type="ECO:0000256" key="1">
    <source>
        <dbReference type="ARBA" id="ARBA00006754"/>
    </source>
</evidence>
<dbReference type="AlphaFoldDB" id="A0A0J6F225"/>
<dbReference type="EMBL" id="JARRTL010000007">
    <property type="protein sequence ID" value="MEC0484394.1"/>
    <property type="molecule type" value="Genomic_DNA"/>
</dbReference>
<evidence type="ECO:0000259" key="2">
    <source>
        <dbReference type="Pfam" id="PF13556"/>
    </source>
</evidence>
<reference evidence="5 7" key="3">
    <citation type="submission" date="2023-03" db="EMBL/GenBank/DDBJ databases">
        <title>Agriculturally important microbes genome sequencing.</title>
        <authorList>
            <person name="Dunlap C."/>
        </authorList>
    </citation>
    <scope>NUCLEOTIDE SEQUENCE [LARGE SCALE GENOMIC DNA]</scope>
    <source>
        <strain evidence="5 7">CBP-3203</strain>
    </source>
</reference>
<dbReference type="Proteomes" id="UP001341297">
    <property type="component" value="Unassembled WGS sequence"/>
</dbReference>
<protein>
    <submittedName>
        <fullName evidence="5">PucR family transcriptional regulator</fullName>
    </submittedName>
</protein>
<evidence type="ECO:0000313" key="4">
    <source>
        <dbReference type="EMBL" id="KRT95715.1"/>
    </source>
</evidence>
<dbReference type="Proteomes" id="UP000036168">
    <property type="component" value="Unassembled WGS sequence"/>
</dbReference>
<evidence type="ECO:0000259" key="3">
    <source>
        <dbReference type="Pfam" id="PF17853"/>
    </source>
</evidence>
<dbReference type="PANTHER" id="PTHR33744">
    <property type="entry name" value="CARBOHYDRATE DIACID REGULATOR"/>
    <property type="match status" value="1"/>
</dbReference>
<accession>A0A0J6EDZ6</accession>
<dbReference type="Pfam" id="PF17853">
    <property type="entry name" value="GGDEF_2"/>
    <property type="match status" value="1"/>
</dbReference>
<dbReference type="Gene3D" id="1.10.10.2840">
    <property type="entry name" value="PucR C-terminal helix-turn-helix domain"/>
    <property type="match status" value="1"/>
</dbReference>
<dbReference type="Pfam" id="PF13556">
    <property type="entry name" value="HTH_30"/>
    <property type="match status" value="1"/>
</dbReference>
<dbReference type="InterPro" id="IPR051448">
    <property type="entry name" value="CdaR-like_regulators"/>
</dbReference>
<organism evidence="4 6">
    <name type="scientific">Bacillus glycinifermentans</name>
    <dbReference type="NCBI Taxonomy" id="1664069"/>
    <lineage>
        <taxon>Bacteria</taxon>
        <taxon>Bacillati</taxon>
        <taxon>Bacillota</taxon>
        <taxon>Bacilli</taxon>
        <taxon>Bacillales</taxon>
        <taxon>Bacillaceae</taxon>
        <taxon>Bacillus</taxon>
    </lineage>
</organism>
<dbReference type="PATRIC" id="fig|1664069.3.peg.4745"/>
<dbReference type="InterPro" id="IPR041522">
    <property type="entry name" value="CdaR_GGDEF"/>
</dbReference>
<reference evidence="4" key="2">
    <citation type="submission" date="2015-10" db="EMBL/GenBank/DDBJ databases">
        <authorList>
            <person name="Gilbert D.G."/>
        </authorList>
    </citation>
    <scope>NUCLEOTIDE SEQUENCE</scope>
    <source>
        <strain evidence="4">GO-13</strain>
    </source>
</reference>
<dbReference type="STRING" id="1664069.BGLY_0383"/>
<sequence length="414" mass="47894">MEELLEQVVSLSDINQIIDFISDELKKPVILESADFFLLAYNSYYINHFDAANQQTIFSKKCPLSIFEKFVEEGIIDQLKTIPTPFRVKQIEEIGLNQRVVVSAKHKNEIMGYIWIQEIENELSDEELDFLYQASFHVGKIIYRQKRLKQEKEEQAEELYRQALHEQFQTEKELKAAADKANVALPSAFTVMVLQIIDGENELLDDLKETIRSYLNLKDNISHVVEDHSNIAIIVGSVSRKRSALAASSELINRLLTHLRSQTLPPIFIGVGNEYSSSLFLGKSYREALQVTKAAEITGSQEHIPYEYQKLGLFRYLDQIAAKNDQLHYSNPDLLLLKEKDKESQTEFLRTLEIYLVNNCKVKQSAEQLFIHQNTLNYRIKQILDMTSIDLNDFHTRCQLFIDLMLMKKAGYKS</sequence>
<dbReference type="RefSeq" id="WP_048355330.1">
    <property type="nucleotide sequence ID" value="NZ_CP023481.1"/>
</dbReference>
<dbReference type="EMBL" id="LECW02000001">
    <property type="protein sequence ID" value="KRT95715.1"/>
    <property type="molecule type" value="Genomic_DNA"/>
</dbReference>
<accession>A0A0J6F225</accession>
<dbReference type="InterPro" id="IPR025736">
    <property type="entry name" value="PucR_C-HTH_dom"/>
</dbReference>
<keyword evidence="7" id="KW-1185">Reference proteome</keyword>